<proteinExistence type="predicted"/>
<reference evidence="1" key="1">
    <citation type="submission" date="2018-12" db="EMBL/GenBank/DDBJ databases">
        <title>Singled stranded DNA viruses identified in blackflies (Austrosimulium ungulatum) sampled in New Zealand.</title>
        <authorList>
            <person name="Kraberger S."/>
            <person name="Fontenele R.S."/>
            <person name="Schmidlin K."/>
            <person name="Walters M."/>
            <person name="Varsani A."/>
        </authorList>
    </citation>
    <scope>NUCLEOTIDE SEQUENCE [LARGE SCALE GENOMIC DNA]</scope>
    <source>
        <strain evidence="1">165</strain>
    </source>
</reference>
<accession>A0A4P8PKJ6</accession>
<dbReference type="Proteomes" id="UP000323882">
    <property type="component" value="Segment"/>
</dbReference>
<protein>
    <submittedName>
        <fullName evidence="1">Nonstructural protein</fullName>
    </submittedName>
</protein>
<dbReference type="InterPro" id="IPR046781">
    <property type="entry name" value="Phage_ORF5"/>
</dbReference>
<name>A0A4P8PKJ6_9VIRU</name>
<dbReference type="EMBL" id="MK249214">
    <property type="protein sequence ID" value="QCQ85048.1"/>
    <property type="molecule type" value="Genomic_DNA"/>
</dbReference>
<dbReference type="Pfam" id="PF20577">
    <property type="entry name" value="Phage_ORF5"/>
    <property type="match status" value="1"/>
</dbReference>
<evidence type="ECO:0000313" key="1">
    <source>
        <dbReference type="EMBL" id="QCQ85048.1"/>
    </source>
</evidence>
<sequence length="104" mass="11384">MKLQIFTVFDSAVGAHLQPFFSRSVGEAIRSFQDAVNDPKSQFASHASDYTLFLHGTFDDAGGVFSTSPAERVTSALELVFKYSDPDTPAPWHADSALKTVTKR</sequence>
<organism evidence="1">
    <name type="scientific">Blackfly microvirus SF02</name>
    <dbReference type="NCBI Taxonomy" id="2576452"/>
    <lineage>
        <taxon>Viruses</taxon>
        <taxon>Monodnaviria</taxon>
        <taxon>Sangervirae</taxon>
        <taxon>Phixviricota</taxon>
        <taxon>Malgrandaviricetes</taxon>
        <taxon>Petitvirales</taxon>
        <taxon>Microviridae</taxon>
        <taxon>Microvirus</taxon>
    </lineage>
</organism>